<evidence type="ECO:0000256" key="1">
    <source>
        <dbReference type="SAM" id="MobiDB-lite"/>
    </source>
</evidence>
<evidence type="ECO:0000313" key="3">
    <source>
        <dbReference type="Proteomes" id="UP001190700"/>
    </source>
</evidence>
<protein>
    <submittedName>
        <fullName evidence="2">Uncharacterized protein</fullName>
    </submittedName>
</protein>
<comment type="caution">
    <text evidence="2">The sequence shown here is derived from an EMBL/GenBank/DDBJ whole genome shotgun (WGS) entry which is preliminary data.</text>
</comment>
<proteinExistence type="predicted"/>
<reference evidence="2 3" key="1">
    <citation type="journal article" date="2015" name="Genome Biol. Evol.">
        <title>Comparative Genomics of a Bacterivorous Green Alga Reveals Evolutionary Causalities and Consequences of Phago-Mixotrophic Mode of Nutrition.</title>
        <authorList>
            <person name="Burns J.A."/>
            <person name="Paasch A."/>
            <person name="Narechania A."/>
            <person name="Kim E."/>
        </authorList>
    </citation>
    <scope>NUCLEOTIDE SEQUENCE [LARGE SCALE GENOMIC DNA]</scope>
    <source>
        <strain evidence="2 3">PLY_AMNH</strain>
    </source>
</reference>
<sequence>MDCEGVITELRMLMGKMGRESSDVETAEEYVLDSDEVVIAEQKDVRTIVAEVLQTETEEAVSSAEEETDDGRESCKSDPELPVPSTSSKRAREMAQ</sequence>
<evidence type="ECO:0000313" key="2">
    <source>
        <dbReference type="EMBL" id="KAK3238243.1"/>
    </source>
</evidence>
<dbReference type="Proteomes" id="UP001190700">
    <property type="component" value="Unassembled WGS sequence"/>
</dbReference>
<keyword evidence="3" id="KW-1185">Reference proteome</keyword>
<gene>
    <name evidence="2" type="ORF">CYMTET_51731</name>
</gene>
<feature type="region of interest" description="Disordered" evidence="1">
    <location>
        <begin position="56"/>
        <end position="96"/>
    </location>
</feature>
<accession>A0AAE0BKG2</accession>
<feature type="compositionally biased region" description="Acidic residues" evidence="1">
    <location>
        <begin position="56"/>
        <end position="70"/>
    </location>
</feature>
<organism evidence="2 3">
    <name type="scientific">Cymbomonas tetramitiformis</name>
    <dbReference type="NCBI Taxonomy" id="36881"/>
    <lineage>
        <taxon>Eukaryota</taxon>
        <taxon>Viridiplantae</taxon>
        <taxon>Chlorophyta</taxon>
        <taxon>Pyramimonadophyceae</taxon>
        <taxon>Pyramimonadales</taxon>
        <taxon>Pyramimonadaceae</taxon>
        <taxon>Cymbomonas</taxon>
    </lineage>
</organism>
<dbReference type="EMBL" id="LGRX02034286">
    <property type="protein sequence ID" value="KAK3238243.1"/>
    <property type="molecule type" value="Genomic_DNA"/>
</dbReference>
<dbReference type="AlphaFoldDB" id="A0AAE0BKG2"/>
<name>A0AAE0BKG2_9CHLO</name>